<dbReference type="SMART" id="SM00385">
    <property type="entry name" value="CYCLIN"/>
    <property type="match status" value="2"/>
</dbReference>
<dbReference type="OrthoDB" id="5590282at2759"/>
<name>A0A504YBM0_FASGI</name>
<feature type="domain" description="Cyclin-like" evidence="6">
    <location>
        <begin position="270"/>
        <end position="356"/>
    </location>
</feature>
<dbReference type="InterPro" id="IPR048258">
    <property type="entry name" value="Cyclins_cyclin-box"/>
</dbReference>
<dbReference type="PANTHER" id="PTHR10177">
    <property type="entry name" value="CYCLINS"/>
    <property type="match status" value="1"/>
</dbReference>
<dbReference type="GO" id="GO:0051301">
    <property type="term" value="P:cell division"/>
    <property type="evidence" value="ECO:0007669"/>
    <property type="project" value="UniProtKB-KW"/>
</dbReference>
<keyword evidence="2" id="KW-0498">Mitosis</keyword>
<dbReference type="Pfam" id="PF02984">
    <property type="entry name" value="Cyclin_C"/>
    <property type="match status" value="1"/>
</dbReference>
<evidence type="ECO:0000259" key="6">
    <source>
        <dbReference type="SMART" id="SM00385"/>
    </source>
</evidence>
<evidence type="ECO:0000256" key="2">
    <source>
        <dbReference type="ARBA" id="ARBA00022776"/>
    </source>
</evidence>
<evidence type="ECO:0000259" key="7">
    <source>
        <dbReference type="SMART" id="SM01332"/>
    </source>
</evidence>
<keyword evidence="9" id="KW-1185">Reference proteome</keyword>
<dbReference type="EMBL" id="SUNJ01014946">
    <property type="protein sequence ID" value="TPP56158.1"/>
    <property type="molecule type" value="Genomic_DNA"/>
</dbReference>
<gene>
    <name evidence="8" type="ORF">FGIG_00650</name>
</gene>
<dbReference type="STRING" id="46835.A0A504YBM0"/>
<dbReference type="SMART" id="SM01332">
    <property type="entry name" value="Cyclin_C"/>
    <property type="match status" value="1"/>
</dbReference>
<feature type="domain" description="Cyclin C-terminal" evidence="7">
    <location>
        <begin position="266"/>
        <end position="389"/>
    </location>
</feature>
<dbReference type="FunFam" id="1.10.472.10:FF:000001">
    <property type="entry name" value="G2/mitotic-specific cyclin"/>
    <property type="match status" value="1"/>
</dbReference>
<sequence length="411" mass="46786">MLTRGRYGFYANENAAIGVKDQPLPGKGPTIVTRSRAALGDIKNKALDHVKEQNALKNIKKPTVPGSKLKACDMSIEDVVKAPTPTQSSEDLIDFRQCRRSSRMQFLSTKAGSRFIEIENQDFGDTATVYPYAETIFNYLQNRELSVQPMCADFMKPQGEVNPRMRYILVNWLVQIHHSYKLQPETLYLCVALLDRYLLKHSGELTKDCFQLVGIASLFIAAKFEEMYPPDISDFTAVTHNAFTKTDIRNCEQTILQSIDFYLSIPIPLVHLRRFSRAVDADRTMHNLAKYLLELTIQEYDLAYLPGNMRAAVALCLSRALCLQTSDLQEAWSDVLEYLSGYNLNDIRDPLRILAKAAYRQNSPSKYRAIFEKYRLDDFYGRVAALPQLRSCLMETLADLKFDSDGELNPA</sequence>
<dbReference type="InterPro" id="IPR006671">
    <property type="entry name" value="Cyclin_N"/>
</dbReference>
<dbReference type="AlphaFoldDB" id="A0A504YBM0"/>
<protein>
    <submittedName>
        <fullName evidence="8">Cyclin B</fullName>
    </submittedName>
</protein>
<organism evidence="8 9">
    <name type="scientific">Fasciola gigantica</name>
    <name type="common">Giant liver fluke</name>
    <dbReference type="NCBI Taxonomy" id="46835"/>
    <lineage>
        <taxon>Eukaryota</taxon>
        <taxon>Metazoa</taxon>
        <taxon>Spiralia</taxon>
        <taxon>Lophotrochozoa</taxon>
        <taxon>Platyhelminthes</taxon>
        <taxon>Trematoda</taxon>
        <taxon>Digenea</taxon>
        <taxon>Plagiorchiida</taxon>
        <taxon>Echinostomata</taxon>
        <taxon>Echinostomatoidea</taxon>
        <taxon>Fasciolidae</taxon>
        <taxon>Fasciola</taxon>
    </lineage>
</organism>
<evidence type="ECO:0000256" key="3">
    <source>
        <dbReference type="ARBA" id="ARBA00023127"/>
    </source>
</evidence>
<dbReference type="InterPro" id="IPR004367">
    <property type="entry name" value="Cyclin_C-dom"/>
</dbReference>
<proteinExistence type="inferred from homology"/>
<evidence type="ECO:0000256" key="1">
    <source>
        <dbReference type="ARBA" id="ARBA00022618"/>
    </source>
</evidence>
<keyword evidence="4" id="KW-0131">Cell cycle</keyword>
<evidence type="ECO:0000256" key="4">
    <source>
        <dbReference type="ARBA" id="ARBA00023306"/>
    </source>
</evidence>
<dbReference type="PROSITE" id="PS00292">
    <property type="entry name" value="CYCLINS"/>
    <property type="match status" value="1"/>
</dbReference>
<dbReference type="GO" id="GO:0016538">
    <property type="term" value="F:cyclin-dependent protein serine/threonine kinase regulator activity"/>
    <property type="evidence" value="ECO:0007669"/>
    <property type="project" value="InterPro"/>
</dbReference>
<dbReference type="Gene3D" id="1.10.472.10">
    <property type="entry name" value="Cyclin-like"/>
    <property type="match status" value="2"/>
</dbReference>
<keyword evidence="1" id="KW-0132">Cell division</keyword>
<evidence type="ECO:0000256" key="5">
    <source>
        <dbReference type="RuleBase" id="RU000383"/>
    </source>
</evidence>
<dbReference type="Pfam" id="PF00134">
    <property type="entry name" value="Cyclin_N"/>
    <property type="match status" value="1"/>
</dbReference>
<comment type="caution">
    <text evidence="8">The sequence shown here is derived from an EMBL/GenBank/DDBJ whole genome shotgun (WGS) entry which is preliminary data.</text>
</comment>
<evidence type="ECO:0000313" key="8">
    <source>
        <dbReference type="EMBL" id="TPP56158.1"/>
    </source>
</evidence>
<comment type="similarity">
    <text evidence="5">Belongs to the cyclin family.</text>
</comment>
<dbReference type="InterPro" id="IPR039361">
    <property type="entry name" value="Cyclin"/>
</dbReference>
<dbReference type="InterPro" id="IPR036915">
    <property type="entry name" value="Cyclin-like_sf"/>
</dbReference>
<dbReference type="Proteomes" id="UP000316759">
    <property type="component" value="Unassembled WGS sequence"/>
</dbReference>
<accession>A0A504YBM0</accession>
<reference evidence="8 9" key="1">
    <citation type="submission" date="2019-04" db="EMBL/GenBank/DDBJ databases">
        <title>Annotation for the trematode Fasciola gigantica.</title>
        <authorList>
            <person name="Choi Y.-J."/>
        </authorList>
    </citation>
    <scope>NUCLEOTIDE SEQUENCE [LARGE SCALE GENOMIC DNA]</scope>
    <source>
        <strain evidence="8">Uganda_cow_1</strain>
    </source>
</reference>
<dbReference type="GO" id="GO:0044772">
    <property type="term" value="P:mitotic cell cycle phase transition"/>
    <property type="evidence" value="ECO:0007669"/>
    <property type="project" value="InterPro"/>
</dbReference>
<dbReference type="InterPro" id="IPR013763">
    <property type="entry name" value="Cyclin-like_dom"/>
</dbReference>
<keyword evidence="3 5" id="KW-0195">Cyclin</keyword>
<dbReference type="SUPFAM" id="SSF47954">
    <property type="entry name" value="Cyclin-like"/>
    <property type="match status" value="2"/>
</dbReference>
<evidence type="ECO:0000313" key="9">
    <source>
        <dbReference type="Proteomes" id="UP000316759"/>
    </source>
</evidence>
<feature type="domain" description="Cyclin-like" evidence="6">
    <location>
        <begin position="171"/>
        <end position="257"/>
    </location>
</feature>